<comment type="caution">
    <text evidence="6">The sequence shown here is derived from an EMBL/GenBank/DDBJ whole genome shotgun (WGS) entry which is preliminary data.</text>
</comment>
<dbReference type="GO" id="GO:0000976">
    <property type="term" value="F:transcription cis-regulatory region binding"/>
    <property type="evidence" value="ECO:0007669"/>
    <property type="project" value="TreeGrafter"/>
</dbReference>
<evidence type="ECO:0000256" key="3">
    <source>
        <dbReference type="ARBA" id="ARBA00023125"/>
    </source>
</evidence>
<dbReference type="GO" id="GO:0003700">
    <property type="term" value="F:DNA-binding transcription factor activity"/>
    <property type="evidence" value="ECO:0007669"/>
    <property type="project" value="TreeGrafter"/>
</dbReference>
<evidence type="ECO:0000256" key="1">
    <source>
        <dbReference type="ARBA" id="ARBA00022491"/>
    </source>
</evidence>
<keyword evidence="3 6" id="KW-0238">DNA-binding</keyword>
<keyword evidence="2" id="KW-0805">Transcription regulation</keyword>
<dbReference type="InterPro" id="IPR046335">
    <property type="entry name" value="LacI/GalR-like_sensor"/>
</dbReference>
<dbReference type="EMBL" id="JAENIL010000011">
    <property type="protein sequence ID" value="MBK1876657.1"/>
    <property type="molecule type" value="Genomic_DNA"/>
</dbReference>
<evidence type="ECO:0000313" key="6">
    <source>
        <dbReference type="EMBL" id="MBK1876657.1"/>
    </source>
</evidence>
<protein>
    <submittedName>
        <fullName evidence="6">LacI family DNA-binding transcriptional regulator</fullName>
    </submittedName>
</protein>
<sequence length="357" mass="39281">MTQSKPKRISQAQIAKEIGCSQALVSMALNGRTKGISEKTYNAIRELAAREGYTPKGMKIESDPADSSQKTIGYILRSPLRLANKSNFFSHIHQGLHEHLKEHKLKTVYLGSEDDLNESENSFSSHFQNSVKGIAIMGEVQPAFLKKVRATGRPIVYISSKATGQCHSVLSNEFESAELLVDHLYELGHREFAWLGGGNPRGRHDERLDSLEKALQSKGLALDPKAKSTRDGSDRKEGYEAAQEILDNVDTIPSAWICLNALMARGAINYLLQQQISIPQEVSVAAFDMTRICEEEHPTLTSAGANPETMGREAGKILTRAIEEDSAGLTDITLPAGLKIRESTNTAPRSKKKLVRT</sequence>
<name>A0A934RYG4_9BACT</name>
<evidence type="ECO:0000313" key="7">
    <source>
        <dbReference type="Proteomes" id="UP000617628"/>
    </source>
</evidence>
<dbReference type="PANTHER" id="PTHR30146">
    <property type="entry name" value="LACI-RELATED TRANSCRIPTIONAL REPRESSOR"/>
    <property type="match status" value="1"/>
</dbReference>
<gene>
    <name evidence="6" type="ORF">JIN87_07245</name>
</gene>
<evidence type="ECO:0000256" key="4">
    <source>
        <dbReference type="ARBA" id="ARBA00023163"/>
    </source>
</evidence>
<dbReference type="AlphaFoldDB" id="A0A934RYG4"/>
<keyword evidence="7" id="KW-1185">Reference proteome</keyword>
<dbReference type="InterPro" id="IPR010982">
    <property type="entry name" value="Lambda_DNA-bd_dom_sf"/>
</dbReference>
<dbReference type="InterPro" id="IPR000843">
    <property type="entry name" value="HTH_LacI"/>
</dbReference>
<dbReference type="Pfam" id="PF13377">
    <property type="entry name" value="Peripla_BP_3"/>
    <property type="match status" value="1"/>
</dbReference>
<evidence type="ECO:0000256" key="2">
    <source>
        <dbReference type="ARBA" id="ARBA00023015"/>
    </source>
</evidence>
<dbReference type="PANTHER" id="PTHR30146:SF148">
    <property type="entry name" value="HTH-TYPE TRANSCRIPTIONAL REPRESSOR PURR-RELATED"/>
    <property type="match status" value="1"/>
</dbReference>
<dbReference type="RefSeq" id="WP_200354874.1">
    <property type="nucleotide sequence ID" value="NZ_JAENIL010000011.1"/>
</dbReference>
<dbReference type="Proteomes" id="UP000617628">
    <property type="component" value="Unassembled WGS sequence"/>
</dbReference>
<dbReference type="CDD" id="cd06267">
    <property type="entry name" value="PBP1_LacI_sugar_binding-like"/>
    <property type="match status" value="1"/>
</dbReference>
<dbReference type="InterPro" id="IPR028082">
    <property type="entry name" value="Peripla_BP_I"/>
</dbReference>
<proteinExistence type="predicted"/>
<dbReference type="CDD" id="cd01392">
    <property type="entry name" value="HTH_LacI"/>
    <property type="match status" value="1"/>
</dbReference>
<evidence type="ECO:0000259" key="5">
    <source>
        <dbReference type="Pfam" id="PF13377"/>
    </source>
</evidence>
<dbReference type="SUPFAM" id="SSF53822">
    <property type="entry name" value="Periplasmic binding protein-like I"/>
    <property type="match status" value="1"/>
</dbReference>
<organism evidence="6 7">
    <name type="scientific">Pelagicoccus mobilis</name>
    <dbReference type="NCBI Taxonomy" id="415221"/>
    <lineage>
        <taxon>Bacteria</taxon>
        <taxon>Pseudomonadati</taxon>
        <taxon>Verrucomicrobiota</taxon>
        <taxon>Opitutia</taxon>
        <taxon>Puniceicoccales</taxon>
        <taxon>Pelagicoccaceae</taxon>
        <taxon>Pelagicoccus</taxon>
    </lineage>
</organism>
<keyword evidence="4" id="KW-0804">Transcription</keyword>
<dbReference type="Gene3D" id="1.10.260.40">
    <property type="entry name" value="lambda repressor-like DNA-binding domains"/>
    <property type="match status" value="1"/>
</dbReference>
<dbReference type="Gene3D" id="3.40.50.2300">
    <property type="match status" value="2"/>
</dbReference>
<feature type="domain" description="Transcriptional regulator LacI/GalR-like sensor" evidence="5">
    <location>
        <begin position="181"/>
        <end position="344"/>
    </location>
</feature>
<accession>A0A934RYG4</accession>
<reference evidence="6" key="1">
    <citation type="submission" date="2021-01" db="EMBL/GenBank/DDBJ databases">
        <title>Modified the classification status of verrucomicrobia.</title>
        <authorList>
            <person name="Feng X."/>
        </authorList>
    </citation>
    <scope>NUCLEOTIDE SEQUENCE</scope>
    <source>
        <strain evidence="6">KCTC 13126</strain>
    </source>
</reference>
<keyword evidence="1" id="KW-0678">Repressor</keyword>
<dbReference type="SUPFAM" id="SSF47413">
    <property type="entry name" value="lambda repressor-like DNA-binding domains"/>
    <property type="match status" value="1"/>
</dbReference>